<name>A0A542DXK2_9MICO</name>
<dbReference type="Pfam" id="PF05401">
    <property type="entry name" value="NodS"/>
    <property type="match status" value="1"/>
</dbReference>
<dbReference type="Proteomes" id="UP000317893">
    <property type="component" value="Unassembled WGS sequence"/>
</dbReference>
<keyword evidence="5" id="KW-1185">Reference proteome</keyword>
<dbReference type="GO" id="GO:0032259">
    <property type="term" value="P:methylation"/>
    <property type="evidence" value="ECO:0007669"/>
    <property type="project" value="UniProtKB-KW"/>
</dbReference>
<keyword evidence="1" id="KW-0489">Methyltransferase</keyword>
<organism evidence="4 5">
    <name type="scientific">Lapillicoccus jejuensis</name>
    <dbReference type="NCBI Taxonomy" id="402171"/>
    <lineage>
        <taxon>Bacteria</taxon>
        <taxon>Bacillati</taxon>
        <taxon>Actinomycetota</taxon>
        <taxon>Actinomycetes</taxon>
        <taxon>Micrococcales</taxon>
        <taxon>Intrasporangiaceae</taxon>
        <taxon>Lapillicoccus</taxon>
    </lineage>
</organism>
<dbReference type="PANTHER" id="PTHR43464">
    <property type="entry name" value="METHYLTRANSFERASE"/>
    <property type="match status" value="1"/>
</dbReference>
<keyword evidence="2" id="KW-0808">Transferase</keyword>
<evidence type="ECO:0000256" key="1">
    <source>
        <dbReference type="ARBA" id="ARBA00022603"/>
    </source>
</evidence>
<proteinExistence type="predicted"/>
<dbReference type="InterPro" id="IPR029063">
    <property type="entry name" value="SAM-dependent_MTases_sf"/>
</dbReference>
<dbReference type="AlphaFoldDB" id="A0A542DXK2"/>
<accession>A0A542DXK2</accession>
<dbReference type="SUPFAM" id="SSF53335">
    <property type="entry name" value="S-adenosyl-L-methionine-dependent methyltransferases"/>
    <property type="match status" value="1"/>
</dbReference>
<protein>
    <submittedName>
        <fullName evidence="4">Nodulation protein S (NodS)</fullName>
    </submittedName>
</protein>
<comment type="caution">
    <text evidence="4">The sequence shown here is derived from an EMBL/GenBank/DDBJ whole genome shotgun (WGS) entry which is preliminary data.</text>
</comment>
<dbReference type="CDD" id="cd02440">
    <property type="entry name" value="AdoMet_MTases"/>
    <property type="match status" value="1"/>
</dbReference>
<gene>
    <name evidence="4" type="ORF">FB458_0890</name>
</gene>
<dbReference type="GO" id="GO:0008757">
    <property type="term" value="F:S-adenosylmethionine-dependent methyltransferase activity"/>
    <property type="evidence" value="ECO:0007669"/>
    <property type="project" value="InterPro"/>
</dbReference>
<evidence type="ECO:0000256" key="3">
    <source>
        <dbReference type="ARBA" id="ARBA00022691"/>
    </source>
</evidence>
<dbReference type="RefSeq" id="WP_211355922.1">
    <property type="nucleotide sequence ID" value="NZ_BAAAPR010000017.1"/>
</dbReference>
<evidence type="ECO:0000313" key="4">
    <source>
        <dbReference type="EMBL" id="TQJ07821.1"/>
    </source>
</evidence>
<dbReference type="Gene3D" id="3.40.50.150">
    <property type="entry name" value="Vaccinia Virus protein VP39"/>
    <property type="match status" value="1"/>
</dbReference>
<keyword evidence="3" id="KW-0949">S-adenosyl-L-methionine</keyword>
<evidence type="ECO:0000313" key="5">
    <source>
        <dbReference type="Proteomes" id="UP000317893"/>
    </source>
</evidence>
<dbReference type="EMBL" id="VFMN01000001">
    <property type="protein sequence ID" value="TQJ07821.1"/>
    <property type="molecule type" value="Genomic_DNA"/>
</dbReference>
<dbReference type="GO" id="GO:0009312">
    <property type="term" value="P:oligosaccharide biosynthetic process"/>
    <property type="evidence" value="ECO:0007669"/>
    <property type="project" value="InterPro"/>
</dbReference>
<evidence type="ECO:0000256" key="2">
    <source>
        <dbReference type="ARBA" id="ARBA00022679"/>
    </source>
</evidence>
<dbReference type="PANTHER" id="PTHR43464:SF19">
    <property type="entry name" value="UBIQUINONE BIOSYNTHESIS O-METHYLTRANSFERASE, MITOCHONDRIAL"/>
    <property type="match status" value="1"/>
</dbReference>
<sequence>MDTAYFTRMYDAAEDPWEFASRWYEQRKYGLCLAMLPRPRYRRVLEPACSVGVLTVRLAERADEVVASDLVPVAVERARERVHREVDDPTRVTLGEGDLRDPLPDGPVDLVVLSECLYYLHADEQRDLVERVLERLSDDGHVLASHWRPRVPEYHQDGDEVHDALERTPGLRVLADYGDDDVRIAVLARQGAASVATAGGLRADLGS</sequence>
<reference evidence="4 5" key="1">
    <citation type="submission" date="2019-06" db="EMBL/GenBank/DDBJ databases">
        <title>Sequencing the genomes of 1000 actinobacteria strains.</title>
        <authorList>
            <person name="Klenk H.-P."/>
        </authorList>
    </citation>
    <scope>NUCLEOTIDE SEQUENCE [LARGE SCALE GENOMIC DNA]</scope>
    <source>
        <strain evidence="4 5">DSM 18607</strain>
    </source>
</reference>
<dbReference type="InterPro" id="IPR008715">
    <property type="entry name" value="SAM-MeTfrase_NodS-like"/>
</dbReference>